<gene>
    <name evidence="15" type="ORF">CVLEPA_LOCUS30164</name>
</gene>
<evidence type="ECO:0000313" key="15">
    <source>
        <dbReference type="EMBL" id="CAK8696851.1"/>
    </source>
</evidence>
<evidence type="ECO:0000259" key="14">
    <source>
        <dbReference type="PROSITE" id="PS51042"/>
    </source>
</evidence>
<dbReference type="PANTHER" id="PTHR14043">
    <property type="entry name" value="CCAAT DISPLACEMENT PROTEIN-RELATED"/>
    <property type="match status" value="1"/>
</dbReference>
<feature type="domain" description="CUT" evidence="14">
    <location>
        <begin position="108"/>
        <end position="195"/>
    </location>
</feature>
<comment type="subcellular location">
    <subcellularLocation>
        <location evidence="1 10 11">Nucleus</location>
    </subcellularLocation>
</comment>
<dbReference type="SUPFAM" id="SSF47413">
    <property type="entry name" value="lambda repressor-like DNA-binding domains"/>
    <property type="match status" value="1"/>
</dbReference>
<accession>A0ABP0GYN1</accession>
<protein>
    <recommendedName>
        <fullName evidence="12">One cut domain family member</fullName>
    </recommendedName>
</protein>
<evidence type="ECO:0000256" key="12">
    <source>
        <dbReference type="RuleBase" id="RU361129"/>
    </source>
</evidence>
<dbReference type="SMART" id="SM01109">
    <property type="entry name" value="CUT"/>
    <property type="match status" value="1"/>
</dbReference>
<keyword evidence="4 12" id="KW-0805">Transcription regulation</keyword>
<keyword evidence="5" id="KW-0175">Coiled coil</keyword>
<evidence type="ECO:0000256" key="1">
    <source>
        <dbReference type="ARBA" id="ARBA00004123"/>
    </source>
</evidence>
<dbReference type="Proteomes" id="UP001642483">
    <property type="component" value="Unassembled WGS sequence"/>
</dbReference>
<dbReference type="SUPFAM" id="SSF46689">
    <property type="entry name" value="Homeodomain-like"/>
    <property type="match status" value="1"/>
</dbReference>
<proteinExistence type="inferred from homology"/>
<keyword evidence="7 10" id="KW-0371">Homeobox</keyword>
<keyword evidence="3" id="KW-0677">Repeat</keyword>
<comment type="caution">
    <text evidence="15">The sequence shown here is derived from an EMBL/GenBank/DDBJ whole genome shotgun (WGS) entry which is preliminary data.</text>
</comment>
<evidence type="ECO:0000256" key="3">
    <source>
        <dbReference type="ARBA" id="ARBA00022737"/>
    </source>
</evidence>
<keyword evidence="8 12" id="KW-0804">Transcription</keyword>
<evidence type="ECO:0000256" key="2">
    <source>
        <dbReference type="ARBA" id="ARBA00008190"/>
    </source>
</evidence>
<dbReference type="SMART" id="SM00389">
    <property type="entry name" value="HOX"/>
    <property type="match status" value="1"/>
</dbReference>
<evidence type="ECO:0000313" key="16">
    <source>
        <dbReference type="Proteomes" id="UP001642483"/>
    </source>
</evidence>
<dbReference type="PROSITE" id="PS51042">
    <property type="entry name" value="CUT"/>
    <property type="match status" value="1"/>
</dbReference>
<dbReference type="Gene3D" id="1.10.260.40">
    <property type="entry name" value="lambda repressor-like DNA-binding domains"/>
    <property type="match status" value="1"/>
</dbReference>
<keyword evidence="6 10" id="KW-0238">DNA-binding</keyword>
<organism evidence="15 16">
    <name type="scientific">Clavelina lepadiformis</name>
    <name type="common">Light-bulb sea squirt</name>
    <name type="synonym">Ascidia lepadiformis</name>
    <dbReference type="NCBI Taxonomy" id="159417"/>
    <lineage>
        <taxon>Eukaryota</taxon>
        <taxon>Metazoa</taxon>
        <taxon>Chordata</taxon>
        <taxon>Tunicata</taxon>
        <taxon>Ascidiacea</taxon>
        <taxon>Aplousobranchia</taxon>
        <taxon>Clavelinidae</taxon>
        <taxon>Clavelina</taxon>
    </lineage>
</organism>
<evidence type="ECO:0000256" key="11">
    <source>
        <dbReference type="RuleBase" id="RU000682"/>
    </source>
</evidence>
<dbReference type="Pfam" id="PF00046">
    <property type="entry name" value="Homeodomain"/>
    <property type="match status" value="1"/>
</dbReference>
<evidence type="ECO:0000256" key="8">
    <source>
        <dbReference type="ARBA" id="ARBA00023163"/>
    </source>
</evidence>
<dbReference type="InterPro" id="IPR001356">
    <property type="entry name" value="HD"/>
</dbReference>
<dbReference type="InterPro" id="IPR003350">
    <property type="entry name" value="CUT_dom"/>
</dbReference>
<dbReference type="PANTHER" id="PTHR14043:SF2">
    <property type="entry name" value="HOMEOBOX PROTEIN CUT"/>
    <property type="match status" value="1"/>
</dbReference>
<comment type="similarity">
    <text evidence="2 12">Belongs to the CUT homeobox family.</text>
</comment>
<sequence length="409" mass="44818">MDQDLNTISTNNVEKGTSIACMLSPIKAVLEEGNSNLMTGFNNDGATSQASMIPEEESKLLLPDNIQTLNSSEFSERIVSCGNTVFNKVGASNLKPAGYLPRPSCNIHEFTTNCKALDTHVLARQVKDILIENNIGQRIFGQAILGLTQGSVSDLLSHPKSWECLSLKGREPFIKMYLWLKNPENIERLKTIKTEKLMDSTIGSSKCTVSSNLLSACNNIAPVTKKKSRVVLSTEEKLILLQAYAVEPYPSHNTVNLLATKLNKKSSTIVNWFHNYRSRVKRGFFSLEDASKNDDVLKLSDPDLGTASFSSLSSRSKFLGQREVNNCHDRIKKEGVHCLTGSHAEQKKVGICETSLAVTNPVVIAATVILTNSSPTANSTVLSNSRADDSVDKLLLGFCQNSFGKLPYD</sequence>
<dbReference type="PROSITE" id="PS50071">
    <property type="entry name" value="HOMEOBOX_2"/>
    <property type="match status" value="1"/>
</dbReference>
<dbReference type="Gene3D" id="1.10.10.60">
    <property type="entry name" value="Homeodomain-like"/>
    <property type="match status" value="1"/>
</dbReference>
<reference evidence="15 16" key="1">
    <citation type="submission" date="2024-02" db="EMBL/GenBank/DDBJ databases">
        <authorList>
            <person name="Daric V."/>
            <person name="Darras S."/>
        </authorList>
    </citation>
    <scope>NUCLEOTIDE SEQUENCE [LARGE SCALE GENOMIC DNA]</scope>
</reference>
<dbReference type="Pfam" id="PF02376">
    <property type="entry name" value="CUT"/>
    <property type="match status" value="1"/>
</dbReference>
<evidence type="ECO:0000256" key="5">
    <source>
        <dbReference type="ARBA" id="ARBA00023054"/>
    </source>
</evidence>
<evidence type="ECO:0000259" key="13">
    <source>
        <dbReference type="PROSITE" id="PS50071"/>
    </source>
</evidence>
<dbReference type="CDD" id="cd00086">
    <property type="entry name" value="homeodomain"/>
    <property type="match status" value="1"/>
</dbReference>
<evidence type="ECO:0000256" key="6">
    <source>
        <dbReference type="ARBA" id="ARBA00023125"/>
    </source>
</evidence>
<evidence type="ECO:0000256" key="4">
    <source>
        <dbReference type="ARBA" id="ARBA00023015"/>
    </source>
</evidence>
<evidence type="ECO:0000256" key="9">
    <source>
        <dbReference type="ARBA" id="ARBA00023242"/>
    </source>
</evidence>
<evidence type="ECO:0000256" key="10">
    <source>
        <dbReference type="PROSITE-ProRule" id="PRU00108"/>
    </source>
</evidence>
<dbReference type="InterPro" id="IPR010982">
    <property type="entry name" value="Lambda_DNA-bd_dom_sf"/>
</dbReference>
<feature type="DNA-binding region" description="Homeobox" evidence="10">
    <location>
        <begin position="225"/>
        <end position="284"/>
    </location>
</feature>
<evidence type="ECO:0000256" key="7">
    <source>
        <dbReference type="ARBA" id="ARBA00023155"/>
    </source>
</evidence>
<dbReference type="InterPro" id="IPR009057">
    <property type="entry name" value="Homeodomain-like_sf"/>
</dbReference>
<keyword evidence="9 10" id="KW-0539">Nucleus</keyword>
<keyword evidence="16" id="KW-1185">Reference proteome</keyword>
<name>A0ABP0GYN1_CLALP</name>
<feature type="domain" description="Homeobox" evidence="13">
    <location>
        <begin position="223"/>
        <end position="283"/>
    </location>
</feature>
<dbReference type="EMBL" id="CAWYQH010000163">
    <property type="protein sequence ID" value="CAK8696851.1"/>
    <property type="molecule type" value="Genomic_DNA"/>
</dbReference>